<sequence>MTFETVLRVYRTTMKALLVALIAVLLGVMTLQIVMRYGFNGSLIWAEELCRYLLIWVSLLAGSLAYERGEIAAVTLLRDALPRRGALCLATLANLAAAVLCGVLVHYGLRYAALVGAQPIPALRFLFQDSFGWAAWTVPPVYWVYVALPLGMGLLGLRLLLDAGRYGLLLKRGGSVDDLYGGAPAELPE</sequence>
<dbReference type="Proteomes" id="UP000192917">
    <property type="component" value="Unassembled WGS sequence"/>
</dbReference>
<keyword evidence="12" id="KW-1185">Reference proteome</keyword>
<feature type="domain" description="Tripartite ATP-independent periplasmic transporters DctQ component" evidence="10">
    <location>
        <begin position="26"/>
        <end position="162"/>
    </location>
</feature>
<dbReference type="GO" id="GO:0022857">
    <property type="term" value="F:transmembrane transporter activity"/>
    <property type="evidence" value="ECO:0007669"/>
    <property type="project" value="UniProtKB-UniRule"/>
</dbReference>
<evidence type="ECO:0000256" key="8">
    <source>
        <dbReference type="ARBA" id="ARBA00038436"/>
    </source>
</evidence>
<dbReference type="PANTHER" id="PTHR35011">
    <property type="entry name" value="2,3-DIKETO-L-GULONATE TRAP TRANSPORTER SMALL PERMEASE PROTEIN YIAM"/>
    <property type="match status" value="1"/>
</dbReference>
<gene>
    <name evidence="11" type="ORF">SAMN05428998_102191</name>
</gene>
<dbReference type="GO" id="GO:0015740">
    <property type="term" value="P:C4-dicarboxylate transport"/>
    <property type="evidence" value="ECO:0007669"/>
    <property type="project" value="TreeGrafter"/>
</dbReference>
<dbReference type="InterPro" id="IPR055348">
    <property type="entry name" value="DctQ"/>
</dbReference>
<comment type="subunit">
    <text evidence="9">The complex comprises the extracytoplasmic solute receptor protein and the two transmembrane proteins.</text>
</comment>
<dbReference type="AlphaFoldDB" id="A0A1Y6BFE3"/>
<dbReference type="GO" id="GO:0005886">
    <property type="term" value="C:plasma membrane"/>
    <property type="evidence" value="ECO:0007669"/>
    <property type="project" value="UniProtKB-SubCell"/>
</dbReference>
<evidence type="ECO:0000256" key="1">
    <source>
        <dbReference type="ARBA" id="ARBA00004429"/>
    </source>
</evidence>
<comment type="similarity">
    <text evidence="8 9">Belongs to the TRAP transporter small permease family.</text>
</comment>
<keyword evidence="6 9" id="KW-1133">Transmembrane helix</keyword>
<feature type="transmembrane region" description="Helical" evidence="9">
    <location>
        <begin position="142"/>
        <end position="161"/>
    </location>
</feature>
<evidence type="ECO:0000256" key="2">
    <source>
        <dbReference type="ARBA" id="ARBA00022448"/>
    </source>
</evidence>
<evidence type="ECO:0000256" key="4">
    <source>
        <dbReference type="ARBA" id="ARBA00022519"/>
    </source>
</evidence>
<dbReference type="PANTHER" id="PTHR35011:SF2">
    <property type="entry name" value="2,3-DIKETO-L-GULONATE TRAP TRANSPORTER SMALL PERMEASE PROTEIN YIAM"/>
    <property type="match status" value="1"/>
</dbReference>
<organism evidence="11 12">
    <name type="scientific">Tistlia consotensis USBA 355</name>
    <dbReference type="NCBI Taxonomy" id="560819"/>
    <lineage>
        <taxon>Bacteria</taxon>
        <taxon>Pseudomonadati</taxon>
        <taxon>Pseudomonadota</taxon>
        <taxon>Alphaproteobacteria</taxon>
        <taxon>Rhodospirillales</taxon>
        <taxon>Rhodovibrionaceae</taxon>
        <taxon>Tistlia</taxon>
    </lineage>
</organism>
<keyword evidence="7 9" id="KW-0472">Membrane</keyword>
<protein>
    <recommendedName>
        <fullName evidence="9">TRAP transporter small permease protein</fullName>
    </recommendedName>
</protein>
<keyword evidence="4 9" id="KW-0997">Cell inner membrane</keyword>
<evidence type="ECO:0000256" key="9">
    <source>
        <dbReference type="RuleBase" id="RU369079"/>
    </source>
</evidence>
<feature type="transmembrane region" description="Helical" evidence="9">
    <location>
        <begin position="49"/>
        <end position="66"/>
    </location>
</feature>
<dbReference type="STRING" id="560819.SAMN05428998_102191"/>
<accession>A0A1Y6BFE3</accession>
<feature type="transmembrane region" description="Helical" evidence="9">
    <location>
        <begin position="16"/>
        <end position="37"/>
    </location>
</feature>
<comment type="function">
    <text evidence="9">Part of the tripartite ATP-independent periplasmic (TRAP) transport system.</text>
</comment>
<keyword evidence="2 9" id="KW-0813">Transport</keyword>
<evidence type="ECO:0000256" key="5">
    <source>
        <dbReference type="ARBA" id="ARBA00022692"/>
    </source>
</evidence>
<evidence type="ECO:0000313" key="12">
    <source>
        <dbReference type="Proteomes" id="UP000192917"/>
    </source>
</evidence>
<evidence type="ECO:0000256" key="3">
    <source>
        <dbReference type="ARBA" id="ARBA00022475"/>
    </source>
</evidence>
<evidence type="ECO:0000313" key="11">
    <source>
        <dbReference type="EMBL" id="SME98642.1"/>
    </source>
</evidence>
<dbReference type="RefSeq" id="WP_085121262.1">
    <property type="nucleotide sequence ID" value="NZ_FWZX01000002.1"/>
</dbReference>
<feature type="transmembrane region" description="Helical" evidence="9">
    <location>
        <begin position="87"/>
        <end position="109"/>
    </location>
</feature>
<evidence type="ECO:0000256" key="7">
    <source>
        <dbReference type="ARBA" id="ARBA00023136"/>
    </source>
</evidence>
<evidence type="ECO:0000256" key="6">
    <source>
        <dbReference type="ARBA" id="ARBA00022989"/>
    </source>
</evidence>
<keyword evidence="5 9" id="KW-0812">Transmembrane</keyword>
<evidence type="ECO:0000259" key="10">
    <source>
        <dbReference type="Pfam" id="PF04290"/>
    </source>
</evidence>
<dbReference type="InterPro" id="IPR007387">
    <property type="entry name" value="TRAP_DctQ"/>
</dbReference>
<reference evidence="11 12" key="1">
    <citation type="submission" date="2017-04" db="EMBL/GenBank/DDBJ databases">
        <authorList>
            <person name="Afonso C.L."/>
            <person name="Miller P.J."/>
            <person name="Scott M.A."/>
            <person name="Spackman E."/>
            <person name="Goraichik I."/>
            <person name="Dimitrov K.M."/>
            <person name="Suarez D.L."/>
            <person name="Swayne D.E."/>
        </authorList>
    </citation>
    <scope>NUCLEOTIDE SEQUENCE [LARGE SCALE GENOMIC DNA]</scope>
    <source>
        <strain evidence="11 12">USBA 355</strain>
    </source>
</reference>
<keyword evidence="3" id="KW-1003">Cell membrane</keyword>
<dbReference type="Pfam" id="PF04290">
    <property type="entry name" value="DctQ"/>
    <property type="match status" value="1"/>
</dbReference>
<proteinExistence type="inferred from homology"/>
<name>A0A1Y6BFE3_9PROT</name>
<dbReference type="EMBL" id="FWZX01000002">
    <property type="protein sequence ID" value="SME98642.1"/>
    <property type="molecule type" value="Genomic_DNA"/>
</dbReference>
<comment type="subcellular location">
    <subcellularLocation>
        <location evidence="1 9">Cell inner membrane</location>
        <topology evidence="1 9">Multi-pass membrane protein</topology>
    </subcellularLocation>
</comment>